<proteinExistence type="predicted"/>
<dbReference type="PANTHER" id="PTHR24198:SF165">
    <property type="entry name" value="ANKYRIN REPEAT-CONTAINING PROTEIN-RELATED"/>
    <property type="match status" value="1"/>
</dbReference>
<evidence type="ECO:0000313" key="4">
    <source>
        <dbReference type="EMBL" id="CAC5368088.1"/>
    </source>
</evidence>
<dbReference type="PROSITE" id="PS50088">
    <property type="entry name" value="ANK_REPEAT"/>
    <property type="match status" value="1"/>
</dbReference>
<dbReference type="Proteomes" id="UP000507470">
    <property type="component" value="Unassembled WGS sequence"/>
</dbReference>
<name>A0A6J8AJM2_MYTCO</name>
<sequence>MAEGGLNIFNAVKADDISLCMDLVDSGQCVNETNEKGEIPLHISMADTISIEITNVLLNAGSDLNAQNILGQTSLHYAVAGENVDKINLLLSNKSLDRHKIDINGYNAFHALIYATNDDSNNWKTKLSILVSSGVDVNSQTNFGNTVLHIACNKFNNIDIVRTLMLLCPTIECRSQNKNGENFLHSFIVR</sequence>
<protein>
    <submittedName>
        <fullName evidence="4">Uncharacterized protein</fullName>
    </submittedName>
</protein>
<keyword evidence="2 3" id="KW-0040">ANK repeat</keyword>
<evidence type="ECO:0000313" key="5">
    <source>
        <dbReference type="Proteomes" id="UP000507470"/>
    </source>
</evidence>
<keyword evidence="1" id="KW-0677">Repeat</keyword>
<organism evidence="4 5">
    <name type="scientific">Mytilus coruscus</name>
    <name type="common">Sea mussel</name>
    <dbReference type="NCBI Taxonomy" id="42192"/>
    <lineage>
        <taxon>Eukaryota</taxon>
        <taxon>Metazoa</taxon>
        <taxon>Spiralia</taxon>
        <taxon>Lophotrochozoa</taxon>
        <taxon>Mollusca</taxon>
        <taxon>Bivalvia</taxon>
        <taxon>Autobranchia</taxon>
        <taxon>Pteriomorphia</taxon>
        <taxon>Mytilida</taxon>
        <taxon>Mytiloidea</taxon>
        <taxon>Mytilidae</taxon>
        <taxon>Mytilinae</taxon>
        <taxon>Mytilus</taxon>
    </lineage>
</organism>
<keyword evidence="5" id="KW-1185">Reference proteome</keyword>
<feature type="repeat" description="ANK" evidence="3">
    <location>
        <begin position="36"/>
        <end position="69"/>
    </location>
</feature>
<accession>A0A6J8AJM2</accession>
<gene>
    <name evidence="4" type="ORF">MCOR_7753</name>
</gene>
<reference evidence="4 5" key="1">
    <citation type="submission" date="2020-06" db="EMBL/GenBank/DDBJ databases">
        <authorList>
            <person name="Li R."/>
            <person name="Bekaert M."/>
        </authorList>
    </citation>
    <scope>NUCLEOTIDE SEQUENCE [LARGE SCALE GENOMIC DNA]</scope>
    <source>
        <strain evidence="5">wild</strain>
    </source>
</reference>
<dbReference type="EMBL" id="CACVKT020001442">
    <property type="protein sequence ID" value="CAC5368088.1"/>
    <property type="molecule type" value="Genomic_DNA"/>
</dbReference>
<dbReference type="InterPro" id="IPR002110">
    <property type="entry name" value="Ankyrin_rpt"/>
</dbReference>
<dbReference type="Pfam" id="PF12796">
    <property type="entry name" value="Ank_2"/>
    <property type="match status" value="2"/>
</dbReference>
<dbReference type="InterPro" id="IPR036770">
    <property type="entry name" value="Ankyrin_rpt-contain_sf"/>
</dbReference>
<dbReference type="AlphaFoldDB" id="A0A6J8AJM2"/>
<evidence type="ECO:0000256" key="2">
    <source>
        <dbReference type="ARBA" id="ARBA00023043"/>
    </source>
</evidence>
<dbReference type="SMART" id="SM00248">
    <property type="entry name" value="ANK"/>
    <property type="match status" value="4"/>
</dbReference>
<dbReference type="SUPFAM" id="SSF48403">
    <property type="entry name" value="Ankyrin repeat"/>
    <property type="match status" value="1"/>
</dbReference>
<dbReference type="Gene3D" id="1.25.40.20">
    <property type="entry name" value="Ankyrin repeat-containing domain"/>
    <property type="match status" value="1"/>
</dbReference>
<evidence type="ECO:0000256" key="1">
    <source>
        <dbReference type="ARBA" id="ARBA00022737"/>
    </source>
</evidence>
<dbReference type="OrthoDB" id="10252328at2759"/>
<dbReference type="PANTHER" id="PTHR24198">
    <property type="entry name" value="ANKYRIN REPEAT AND PROTEIN KINASE DOMAIN-CONTAINING PROTEIN"/>
    <property type="match status" value="1"/>
</dbReference>
<evidence type="ECO:0000256" key="3">
    <source>
        <dbReference type="PROSITE-ProRule" id="PRU00023"/>
    </source>
</evidence>